<dbReference type="EMBL" id="CP042204">
    <property type="protein sequence ID" value="QDS78230.1"/>
    <property type="molecule type" value="Genomic_DNA"/>
</dbReference>
<gene>
    <name evidence="1" type="ORF">FKW77_001900</name>
</gene>
<reference evidence="1 2" key="1">
    <citation type="submission" date="2019-07" db="EMBL/GenBank/DDBJ databases">
        <title>Finished genome of Venturia effusa.</title>
        <authorList>
            <person name="Young C.A."/>
            <person name="Cox M.P."/>
            <person name="Ganley A.R.D."/>
            <person name="David W.J."/>
        </authorList>
    </citation>
    <scope>NUCLEOTIDE SEQUENCE [LARGE SCALE GENOMIC DNA]</scope>
    <source>
        <strain evidence="2">albino</strain>
    </source>
</reference>
<evidence type="ECO:0000313" key="1">
    <source>
        <dbReference type="EMBL" id="QDS78230.1"/>
    </source>
</evidence>
<accession>A0A517LRG7</accession>
<name>A0A517LRG7_9PEZI</name>
<dbReference type="AlphaFoldDB" id="A0A517LRG7"/>
<evidence type="ECO:0000313" key="2">
    <source>
        <dbReference type="Proteomes" id="UP000316270"/>
    </source>
</evidence>
<protein>
    <submittedName>
        <fullName evidence="1">Uncharacterized protein</fullName>
    </submittedName>
</protein>
<dbReference type="Proteomes" id="UP000316270">
    <property type="component" value="Chromosome 20"/>
</dbReference>
<proteinExistence type="predicted"/>
<keyword evidence="2" id="KW-1185">Reference proteome</keyword>
<sequence length="108" mass="11587">MAMEIGAKRKWEAADGVTRAERIKRVAQQTDGIVALPPCKPSTGTFMPDVEDVVAVVAANTFPNMSTQAFYQNGSDGFDAPILNRIGFIPFNEGWASEPGVGILEGML</sequence>
<organism evidence="1 2">
    <name type="scientific">Venturia effusa</name>
    <dbReference type="NCBI Taxonomy" id="50376"/>
    <lineage>
        <taxon>Eukaryota</taxon>
        <taxon>Fungi</taxon>
        <taxon>Dikarya</taxon>
        <taxon>Ascomycota</taxon>
        <taxon>Pezizomycotina</taxon>
        <taxon>Dothideomycetes</taxon>
        <taxon>Pleosporomycetidae</taxon>
        <taxon>Venturiales</taxon>
        <taxon>Venturiaceae</taxon>
        <taxon>Venturia</taxon>
    </lineage>
</organism>